<dbReference type="AlphaFoldDB" id="A0A9K3N2W6"/>
<dbReference type="Proteomes" id="UP000215914">
    <property type="component" value="Unassembled WGS sequence"/>
</dbReference>
<dbReference type="Gramene" id="mRNA:HanXRQr2_Chr10g0420521">
    <property type="protein sequence ID" value="mRNA:HanXRQr2_Chr10g0420521"/>
    <property type="gene ID" value="HanXRQr2_Chr10g0420521"/>
</dbReference>
<reference evidence="1" key="2">
    <citation type="submission" date="2020-06" db="EMBL/GenBank/DDBJ databases">
        <title>Helianthus annuus Genome sequencing and assembly Release 2.</title>
        <authorList>
            <person name="Gouzy J."/>
            <person name="Langlade N."/>
            <person name="Munos S."/>
        </authorList>
    </citation>
    <scope>NUCLEOTIDE SEQUENCE</scope>
    <source>
        <tissue evidence="1">Leaves</tissue>
    </source>
</reference>
<organism evidence="1 2">
    <name type="scientific">Helianthus annuus</name>
    <name type="common">Common sunflower</name>
    <dbReference type="NCBI Taxonomy" id="4232"/>
    <lineage>
        <taxon>Eukaryota</taxon>
        <taxon>Viridiplantae</taxon>
        <taxon>Streptophyta</taxon>
        <taxon>Embryophyta</taxon>
        <taxon>Tracheophyta</taxon>
        <taxon>Spermatophyta</taxon>
        <taxon>Magnoliopsida</taxon>
        <taxon>eudicotyledons</taxon>
        <taxon>Gunneridae</taxon>
        <taxon>Pentapetalae</taxon>
        <taxon>asterids</taxon>
        <taxon>campanulids</taxon>
        <taxon>Asterales</taxon>
        <taxon>Asteraceae</taxon>
        <taxon>Asteroideae</taxon>
        <taxon>Heliantheae alliance</taxon>
        <taxon>Heliantheae</taxon>
        <taxon>Helianthus</taxon>
    </lineage>
</organism>
<evidence type="ECO:0000313" key="1">
    <source>
        <dbReference type="EMBL" id="KAF5784745.1"/>
    </source>
</evidence>
<name>A0A9K3N2W6_HELAN</name>
<dbReference type="PANTHER" id="PTHR35729">
    <property type="entry name" value="T1B9.12 PROTEIN"/>
    <property type="match status" value="1"/>
</dbReference>
<accession>A0A9K3N2W6</accession>
<comment type="caution">
    <text evidence="1">The sequence shown here is derived from an EMBL/GenBank/DDBJ whole genome shotgun (WGS) entry which is preliminary data.</text>
</comment>
<reference evidence="1" key="1">
    <citation type="journal article" date="2017" name="Nature">
        <title>The sunflower genome provides insights into oil metabolism, flowering and Asterid evolution.</title>
        <authorList>
            <person name="Badouin H."/>
            <person name="Gouzy J."/>
            <person name="Grassa C.J."/>
            <person name="Murat F."/>
            <person name="Staton S.E."/>
            <person name="Cottret L."/>
            <person name="Lelandais-Briere C."/>
            <person name="Owens G.L."/>
            <person name="Carrere S."/>
            <person name="Mayjonade B."/>
            <person name="Legrand L."/>
            <person name="Gill N."/>
            <person name="Kane N.C."/>
            <person name="Bowers J.E."/>
            <person name="Hubner S."/>
            <person name="Bellec A."/>
            <person name="Berard A."/>
            <person name="Berges H."/>
            <person name="Blanchet N."/>
            <person name="Boniface M.C."/>
            <person name="Brunel D."/>
            <person name="Catrice O."/>
            <person name="Chaidir N."/>
            <person name="Claudel C."/>
            <person name="Donnadieu C."/>
            <person name="Faraut T."/>
            <person name="Fievet G."/>
            <person name="Helmstetter N."/>
            <person name="King M."/>
            <person name="Knapp S.J."/>
            <person name="Lai Z."/>
            <person name="Le Paslier M.C."/>
            <person name="Lippi Y."/>
            <person name="Lorenzon L."/>
            <person name="Mandel J.R."/>
            <person name="Marage G."/>
            <person name="Marchand G."/>
            <person name="Marquand E."/>
            <person name="Bret-Mestries E."/>
            <person name="Morien E."/>
            <person name="Nambeesan S."/>
            <person name="Nguyen T."/>
            <person name="Pegot-Espagnet P."/>
            <person name="Pouilly N."/>
            <person name="Raftis F."/>
            <person name="Sallet E."/>
            <person name="Schiex T."/>
            <person name="Thomas J."/>
            <person name="Vandecasteele C."/>
            <person name="Vares D."/>
            <person name="Vear F."/>
            <person name="Vautrin S."/>
            <person name="Crespi M."/>
            <person name="Mangin B."/>
            <person name="Burke J.M."/>
            <person name="Salse J."/>
            <person name="Munos S."/>
            <person name="Vincourt P."/>
            <person name="Rieseberg L.H."/>
            <person name="Langlade N.B."/>
        </authorList>
    </citation>
    <scope>NUCLEOTIDE SEQUENCE</scope>
    <source>
        <tissue evidence="1">Leaves</tissue>
    </source>
</reference>
<keyword evidence="2" id="KW-1185">Reference proteome</keyword>
<gene>
    <name evidence="1" type="ORF">HanXRQr2_Chr10g0420521</name>
</gene>
<evidence type="ECO:0008006" key="3">
    <source>
        <dbReference type="Google" id="ProtNLM"/>
    </source>
</evidence>
<sequence>MGVLQQSSWCFCNRICKSEKTKSAIFSGKAPSMARIGTGTAFLIHRNLLLTTHAILPSVSAAHAADIRLHNGARASLFPHRF</sequence>
<evidence type="ECO:0000313" key="2">
    <source>
        <dbReference type="Proteomes" id="UP000215914"/>
    </source>
</evidence>
<dbReference type="PANTHER" id="PTHR35729:SF4">
    <property type="entry name" value="PEPTIDASE S1, PA CLAN-RELATED"/>
    <property type="match status" value="1"/>
</dbReference>
<protein>
    <recommendedName>
        <fullName evidence="3">Peptidase S1, PA clan</fullName>
    </recommendedName>
</protein>
<dbReference type="EMBL" id="MNCJ02000325">
    <property type="protein sequence ID" value="KAF5784745.1"/>
    <property type="molecule type" value="Genomic_DNA"/>
</dbReference>
<proteinExistence type="predicted"/>